<dbReference type="OrthoDB" id="10017787at2759"/>
<gene>
    <name evidence="3" type="ORF">EDS130_LOCUS27745</name>
    <name evidence="2" type="ORF">XAT740_LOCUS14047</name>
</gene>
<evidence type="ECO:0000313" key="2">
    <source>
        <dbReference type="EMBL" id="CAF1017343.1"/>
    </source>
</evidence>
<dbReference type="AlphaFoldDB" id="A0A814I2H3"/>
<dbReference type="Proteomes" id="UP000663852">
    <property type="component" value="Unassembled WGS sequence"/>
</dbReference>
<accession>A0A814I2H3</accession>
<keyword evidence="4" id="KW-1185">Reference proteome</keyword>
<dbReference type="Proteomes" id="UP000663828">
    <property type="component" value="Unassembled WGS sequence"/>
</dbReference>
<evidence type="ECO:0000313" key="3">
    <source>
        <dbReference type="EMBL" id="CAF1246628.1"/>
    </source>
</evidence>
<name>A0A814I2H3_ADIRI</name>
<dbReference type="EMBL" id="CAJNOR010000832">
    <property type="protein sequence ID" value="CAF1017343.1"/>
    <property type="molecule type" value="Genomic_DNA"/>
</dbReference>
<proteinExistence type="predicted"/>
<evidence type="ECO:0000256" key="1">
    <source>
        <dbReference type="SAM" id="MobiDB-lite"/>
    </source>
</evidence>
<reference evidence="2" key="1">
    <citation type="submission" date="2021-02" db="EMBL/GenBank/DDBJ databases">
        <authorList>
            <person name="Nowell W R."/>
        </authorList>
    </citation>
    <scope>NUCLEOTIDE SEQUENCE</scope>
</reference>
<comment type="caution">
    <text evidence="2">The sequence shown here is derived from an EMBL/GenBank/DDBJ whole genome shotgun (WGS) entry which is preliminary data.</text>
</comment>
<protein>
    <submittedName>
        <fullName evidence="2">Uncharacterized protein</fullName>
    </submittedName>
</protein>
<feature type="region of interest" description="Disordered" evidence="1">
    <location>
        <begin position="200"/>
        <end position="256"/>
    </location>
</feature>
<evidence type="ECO:0000313" key="4">
    <source>
        <dbReference type="Proteomes" id="UP000663828"/>
    </source>
</evidence>
<sequence>MDDEQSHLLSTTMNLPSNEARERLHSIMTSDMAEAIEQINLTLEACNTKKMRLLNRLDDVAIALDAVRTECSCIDTTIVSKILHLNKLATQIVQQMALVSIPDPPLPPEPITLPPVEIDLSSVRQQLSGLDHKVKGLDQLLREKEETVLYVINKRPGNGDITTAAHSPVRLRGKKHDYVDHQMSKLQTLVRNIRVEEHSHHYRSHLRQPPSRRVTHELSPLDDEEDSSQTNGQVNGHRTQDDEEDEISHDSDQTTVGPYTLYLQEKTEDLSTKQANVRHSMTNSNYTDRSHSFTAASADSDTNYRHRLGEALASNGTDIIYYDYEHKLICVTGTDEYTIEFRHGFVVDLYWWEMNKEWLILSEQGLYRWKAGDSEYHEGYEFSNGEIGFRRIAVSGTSIFCLFRYSLMILELTNSMQMKRLHALAPPNGQYRQLADISVRNVSQPDGSEEEILGLIWFGSQSGILLEERLVTSHANNVRERIFRHVNVRKGRYARLAPYDNGRAWLISNTGADVFWIVHYTNPVDGQFEVMATWVKVNSGIPINAVSSKDSAICIRLRNGKLEFLASEQ</sequence>
<organism evidence="2 4">
    <name type="scientific">Adineta ricciae</name>
    <name type="common">Rotifer</name>
    <dbReference type="NCBI Taxonomy" id="249248"/>
    <lineage>
        <taxon>Eukaryota</taxon>
        <taxon>Metazoa</taxon>
        <taxon>Spiralia</taxon>
        <taxon>Gnathifera</taxon>
        <taxon>Rotifera</taxon>
        <taxon>Eurotatoria</taxon>
        <taxon>Bdelloidea</taxon>
        <taxon>Adinetida</taxon>
        <taxon>Adinetidae</taxon>
        <taxon>Adineta</taxon>
    </lineage>
</organism>
<feature type="compositionally biased region" description="Polar residues" evidence="1">
    <location>
        <begin position="228"/>
        <end position="237"/>
    </location>
</feature>
<dbReference type="EMBL" id="CAJNOJ010000177">
    <property type="protein sequence ID" value="CAF1246628.1"/>
    <property type="molecule type" value="Genomic_DNA"/>
</dbReference>